<dbReference type="AlphaFoldDB" id="U7DBQ0"/>
<dbReference type="Pfam" id="PF01814">
    <property type="entry name" value="Hemerythrin"/>
    <property type="match status" value="1"/>
</dbReference>
<dbReference type="PANTHER" id="PTHR32089:SF112">
    <property type="entry name" value="LYSOZYME-LIKE PROTEIN-RELATED"/>
    <property type="match status" value="1"/>
</dbReference>
<keyword evidence="2" id="KW-0479">Metal-binding</keyword>
<keyword evidence="9" id="KW-1185">Reference proteome</keyword>
<dbReference type="GO" id="GO:0046872">
    <property type="term" value="F:metal ion binding"/>
    <property type="evidence" value="ECO:0007669"/>
    <property type="project" value="UniProtKB-KW"/>
</dbReference>
<comment type="similarity">
    <text evidence="5">Belongs to the methyl-accepting chemotaxis (MCP) protein family.</text>
</comment>
<dbReference type="InterPro" id="IPR004090">
    <property type="entry name" value="Chemotax_Me-accpt_rcpt"/>
</dbReference>
<dbReference type="InterPro" id="IPR016131">
    <property type="entry name" value="Haemerythrin_Fe_BS"/>
</dbReference>
<dbReference type="SUPFAM" id="SSF58104">
    <property type="entry name" value="Methyl-accepting chemotaxis protein (MCP) signaling domain"/>
    <property type="match status" value="1"/>
</dbReference>
<feature type="domain" description="Methyl-accepting transducer" evidence="7">
    <location>
        <begin position="1"/>
        <end position="240"/>
    </location>
</feature>
<dbReference type="GO" id="GO:0004888">
    <property type="term" value="F:transmembrane signaling receptor activity"/>
    <property type="evidence" value="ECO:0007669"/>
    <property type="project" value="InterPro"/>
</dbReference>
<dbReference type="RefSeq" id="WP_022636749.1">
    <property type="nucleotide sequence ID" value="NZ_ASJR01000009.1"/>
</dbReference>
<dbReference type="GO" id="GO:0016020">
    <property type="term" value="C:membrane"/>
    <property type="evidence" value="ECO:0007669"/>
    <property type="project" value="InterPro"/>
</dbReference>
<reference evidence="8 9" key="1">
    <citation type="journal article" date="2013" name="Environ. Microbiol.">
        <title>Genome analysis of Chitinivibrio alkaliphilus gen. nov., sp. nov., a novel extremely haloalkaliphilic anaerobic chitinolytic bacterium from the candidate phylum Termite Group 3.</title>
        <authorList>
            <person name="Sorokin D.Y."/>
            <person name="Gumerov V.M."/>
            <person name="Rakitin A.L."/>
            <person name="Beletsky A.V."/>
            <person name="Damste J.S."/>
            <person name="Muyzer G."/>
            <person name="Mardanov A.V."/>
            <person name="Ravin N.V."/>
        </authorList>
    </citation>
    <scope>NUCLEOTIDE SEQUENCE [LARGE SCALE GENOMIC DNA]</scope>
    <source>
        <strain evidence="8 9">ACht1</strain>
    </source>
</reference>
<dbReference type="PANTHER" id="PTHR32089">
    <property type="entry name" value="METHYL-ACCEPTING CHEMOTAXIS PROTEIN MCPB"/>
    <property type="match status" value="1"/>
</dbReference>
<dbReference type="NCBIfam" id="NF033749">
    <property type="entry name" value="bact_hemeryth"/>
    <property type="match status" value="1"/>
</dbReference>
<protein>
    <submittedName>
        <fullName evidence="8">Methyl-accepting chemotaxis sensory transducer</fullName>
    </submittedName>
</protein>
<dbReference type="EMBL" id="ASJR01000009">
    <property type="protein sequence ID" value="ERP31830.1"/>
    <property type="molecule type" value="Genomic_DNA"/>
</dbReference>
<evidence type="ECO:0000256" key="2">
    <source>
        <dbReference type="ARBA" id="ARBA00022723"/>
    </source>
</evidence>
<evidence type="ECO:0000313" key="9">
    <source>
        <dbReference type="Proteomes" id="UP000017148"/>
    </source>
</evidence>
<dbReference type="InterPro" id="IPR004089">
    <property type="entry name" value="MCPsignal_dom"/>
</dbReference>
<dbReference type="OrthoDB" id="9774644at2"/>
<dbReference type="InterPro" id="IPR035938">
    <property type="entry name" value="Hemerythrin-like_sf"/>
</dbReference>
<evidence type="ECO:0000256" key="6">
    <source>
        <dbReference type="PROSITE-ProRule" id="PRU00284"/>
    </source>
</evidence>
<gene>
    <name evidence="8" type="ORF">CALK_1277</name>
</gene>
<dbReference type="NCBIfam" id="TIGR02481">
    <property type="entry name" value="hemeryth_dom"/>
    <property type="match status" value="1"/>
</dbReference>
<dbReference type="Pfam" id="PF00015">
    <property type="entry name" value="MCPsignal"/>
    <property type="match status" value="1"/>
</dbReference>
<dbReference type="SMART" id="SM00283">
    <property type="entry name" value="MA"/>
    <property type="match status" value="1"/>
</dbReference>
<dbReference type="STRING" id="1313304.CALK_1277"/>
<dbReference type="PROSITE" id="PS00550">
    <property type="entry name" value="HEMERYTHRINS"/>
    <property type="match status" value="1"/>
</dbReference>
<dbReference type="GO" id="GO:0007165">
    <property type="term" value="P:signal transduction"/>
    <property type="evidence" value="ECO:0007669"/>
    <property type="project" value="UniProtKB-KW"/>
</dbReference>
<accession>U7DBQ0</accession>
<dbReference type="GO" id="GO:0006935">
    <property type="term" value="P:chemotaxis"/>
    <property type="evidence" value="ECO:0007669"/>
    <property type="project" value="InterPro"/>
</dbReference>
<evidence type="ECO:0000259" key="7">
    <source>
        <dbReference type="PROSITE" id="PS50111"/>
    </source>
</evidence>
<keyword evidence="3" id="KW-0408">Iron</keyword>
<dbReference type="PROSITE" id="PS50111">
    <property type="entry name" value="CHEMOTAXIS_TRANSDUC_2"/>
    <property type="match status" value="1"/>
</dbReference>
<name>U7DBQ0_9BACT</name>
<dbReference type="SUPFAM" id="SSF47188">
    <property type="entry name" value="Hemerythrin-like"/>
    <property type="match status" value="1"/>
</dbReference>
<organism evidence="8 9">
    <name type="scientific">Chitinivibrio alkaliphilus ACht1</name>
    <dbReference type="NCBI Taxonomy" id="1313304"/>
    <lineage>
        <taxon>Bacteria</taxon>
        <taxon>Pseudomonadati</taxon>
        <taxon>Fibrobacterota</taxon>
        <taxon>Chitinivibrionia</taxon>
        <taxon>Chitinivibrionales</taxon>
        <taxon>Chitinivibrionaceae</taxon>
        <taxon>Chitinivibrio</taxon>
    </lineage>
</organism>
<dbReference type="InterPro" id="IPR012827">
    <property type="entry name" value="Hemerythrin_metal-bd"/>
</dbReference>
<evidence type="ECO:0000256" key="5">
    <source>
        <dbReference type="ARBA" id="ARBA00029447"/>
    </source>
</evidence>
<evidence type="ECO:0000313" key="8">
    <source>
        <dbReference type="EMBL" id="ERP31830.1"/>
    </source>
</evidence>
<comment type="caution">
    <text evidence="8">The sequence shown here is derived from an EMBL/GenBank/DDBJ whole genome shotgun (WGS) entry which is preliminary data.</text>
</comment>
<keyword evidence="4 6" id="KW-0807">Transducer</keyword>
<dbReference type="Gene3D" id="1.20.120.50">
    <property type="entry name" value="Hemerythrin-like"/>
    <property type="match status" value="1"/>
</dbReference>
<comment type="similarity">
    <text evidence="1">Belongs to the hemerythrin family.</text>
</comment>
<proteinExistence type="inferred from homology"/>
<dbReference type="eggNOG" id="COG0840">
    <property type="taxonomic scope" value="Bacteria"/>
</dbReference>
<dbReference type="PRINTS" id="PR00260">
    <property type="entry name" value="CHEMTRNSDUCR"/>
</dbReference>
<dbReference type="Proteomes" id="UP000017148">
    <property type="component" value="Unassembled WGS sequence"/>
</dbReference>
<evidence type="ECO:0000256" key="1">
    <source>
        <dbReference type="ARBA" id="ARBA00010587"/>
    </source>
</evidence>
<dbReference type="InterPro" id="IPR012312">
    <property type="entry name" value="Hemerythrin-like"/>
</dbReference>
<evidence type="ECO:0000256" key="3">
    <source>
        <dbReference type="ARBA" id="ARBA00023004"/>
    </source>
</evidence>
<evidence type="ECO:0000256" key="4">
    <source>
        <dbReference type="ARBA" id="ARBA00023224"/>
    </source>
</evidence>
<sequence>MQAKITTISSKNEDLSQTMQTVAQSASHTQEMIQELQNTTETTYADAESIAAIAQRTGEITTNSQREAEKSVHHVESLEKATSEIGAVTTTIADISEQTKLLALNATIEAARAGEAGKGFAVVAREVKELAQQTNAATTDINNRIAQIQEATQATTKSIAQITDIIDSLSSEMGGITSSTQNQTELMSRLLESIQKNRSQIHNMVSHVAQGKEALGDVQACIEETVSLSTNAQETLSKISQETERISQETVTNYALSLETSSQGETMIALSQYFPVRTTQGRTPALAHFTHQFNVGIALFNEEHQKIFNYVNTIHEKIKTNTPLHTLLPLCKEFAQFTQKHFSDEETLMEKEGYPLYSEHSRAHGKLLGKVTEIIHDLEEGKDLNLFDVLLFLRDWLYTHIMKDDMKYSKFFITRTHQ</sequence>
<dbReference type="Gene3D" id="1.10.287.950">
    <property type="entry name" value="Methyl-accepting chemotaxis protein"/>
    <property type="match status" value="1"/>
</dbReference>
<dbReference type="CDD" id="cd12107">
    <property type="entry name" value="Hemerythrin"/>
    <property type="match status" value="1"/>
</dbReference>